<dbReference type="EMBL" id="RBKU01000001">
    <property type="protein sequence ID" value="RKR83190.1"/>
    <property type="molecule type" value="Genomic_DNA"/>
</dbReference>
<comment type="caution">
    <text evidence="1">The sequence shown here is derived from an EMBL/GenBank/DDBJ whole genome shotgun (WGS) entry which is preliminary data.</text>
</comment>
<accession>A0A495J2J8</accession>
<keyword evidence="2" id="KW-1185">Reference proteome</keyword>
<proteinExistence type="predicted"/>
<reference evidence="1 2" key="1">
    <citation type="submission" date="2018-10" db="EMBL/GenBank/DDBJ databases">
        <title>Genomic Encyclopedia of Archaeal and Bacterial Type Strains, Phase II (KMG-II): from individual species to whole genera.</title>
        <authorList>
            <person name="Goeker M."/>
        </authorList>
    </citation>
    <scope>NUCLEOTIDE SEQUENCE [LARGE SCALE GENOMIC DNA]</scope>
    <source>
        <strain evidence="1 2">DSM 18602</strain>
    </source>
</reference>
<organism evidence="1 2">
    <name type="scientific">Mucilaginibacter gracilis</name>
    <dbReference type="NCBI Taxonomy" id="423350"/>
    <lineage>
        <taxon>Bacteria</taxon>
        <taxon>Pseudomonadati</taxon>
        <taxon>Bacteroidota</taxon>
        <taxon>Sphingobacteriia</taxon>
        <taxon>Sphingobacteriales</taxon>
        <taxon>Sphingobacteriaceae</taxon>
        <taxon>Mucilaginibacter</taxon>
    </lineage>
</organism>
<name>A0A495J2J8_9SPHI</name>
<dbReference type="AlphaFoldDB" id="A0A495J2J8"/>
<dbReference type="RefSeq" id="WP_262707416.1">
    <property type="nucleotide sequence ID" value="NZ_RBKU01000001.1"/>
</dbReference>
<evidence type="ECO:0000313" key="2">
    <source>
        <dbReference type="Proteomes" id="UP000268007"/>
    </source>
</evidence>
<gene>
    <name evidence="1" type="ORF">BDD43_3392</name>
</gene>
<dbReference type="Proteomes" id="UP000268007">
    <property type="component" value="Unassembled WGS sequence"/>
</dbReference>
<evidence type="ECO:0000313" key="1">
    <source>
        <dbReference type="EMBL" id="RKR83190.1"/>
    </source>
</evidence>
<protein>
    <submittedName>
        <fullName evidence="1">Uncharacterized protein</fullName>
    </submittedName>
</protein>
<sequence length="40" mass="4973">MQFHFKETRPWELSDDDWIENIRRLEWLAEKGILGVKEKK</sequence>